<dbReference type="STRING" id="1798664.A3C93_02070"/>
<protein>
    <submittedName>
        <fullName evidence="2">Uncharacterized protein</fullName>
    </submittedName>
</protein>
<sequence>MKQVLTILFALVVTVLGIFVAFGIIPVDALSSAGGAKAEMLGAVIMLCIAFGSCSLIILVNKTIK</sequence>
<dbReference type="Proteomes" id="UP000178636">
    <property type="component" value="Unassembled WGS sequence"/>
</dbReference>
<feature type="transmembrane region" description="Helical" evidence="1">
    <location>
        <begin position="7"/>
        <end position="25"/>
    </location>
</feature>
<evidence type="ECO:0000313" key="2">
    <source>
        <dbReference type="EMBL" id="OGZ13238.1"/>
    </source>
</evidence>
<comment type="caution">
    <text evidence="2">The sequence shown here is derived from an EMBL/GenBank/DDBJ whole genome shotgun (WGS) entry which is preliminary data.</text>
</comment>
<feature type="transmembrane region" description="Helical" evidence="1">
    <location>
        <begin position="40"/>
        <end position="60"/>
    </location>
</feature>
<gene>
    <name evidence="2" type="ORF">A3C93_02070</name>
</gene>
<keyword evidence="1" id="KW-0812">Transmembrane</keyword>
<evidence type="ECO:0000256" key="1">
    <source>
        <dbReference type="SAM" id="Phobius"/>
    </source>
</evidence>
<accession>A0A1G2DK97</accession>
<proteinExistence type="predicted"/>
<keyword evidence="1" id="KW-0472">Membrane</keyword>
<name>A0A1G2DK97_9BACT</name>
<dbReference type="AlphaFoldDB" id="A0A1G2DK97"/>
<evidence type="ECO:0000313" key="3">
    <source>
        <dbReference type="Proteomes" id="UP000178636"/>
    </source>
</evidence>
<dbReference type="EMBL" id="MHLO01000006">
    <property type="protein sequence ID" value="OGZ13238.1"/>
    <property type="molecule type" value="Genomic_DNA"/>
</dbReference>
<reference evidence="2 3" key="1">
    <citation type="journal article" date="2016" name="Nat. Commun.">
        <title>Thousands of microbial genomes shed light on interconnected biogeochemical processes in an aquifer system.</title>
        <authorList>
            <person name="Anantharaman K."/>
            <person name="Brown C.T."/>
            <person name="Hug L.A."/>
            <person name="Sharon I."/>
            <person name="Castelle C.J."/>
            <person name="Probst A.J."/>
            <person name="Thomas B.C."/>
            <person name="Singh A."/>
            <person name="Wilkins M.J."/>
            <person name="Karaoz U."/>
            <person name="Brodie E.L."/>
            <person name="Williams K.H."/>
            <person name="Hubbard S.S."/>
            <person name="Banfield J.F."/>
        </authorList>
    </citation>
    <scope>NUCLEOTIDE SEQUENCE [LARGE SCALE GENOMIC DNA]</scope>
</reference>
<keyword evidence="1" id="KW-1133">Transmembrane helix</keyword>
<organism evidence="2 3">
    <name type="scientific">Candidatus Lloydbacteria bacterium RIFCSPHIGHO2_02_FULL_54_17</name>
    <dbReference type="NCBI Taxonomy" id="1798664"/>
    <lineage>
        <taxon>Bacteria</taxon>
        <taxon>Candidatus Lloydiibacteriota</taxon>
    </lineage>
</organism>